<evidence type="ECO:0000256" key="1">
    <source>
        <dbReference type="SAM" id="MobiDB-lite"/>
    </source>
</evidence>
<comment type="caution">
    <text evidence="2">The sequence shown here is derived from an EMBL/GenBank/DDBJ whole genome shotgun (WGS) entry which is preliminary data.</text>
</comment>
<gene>
    <name evidence="2" type="ORF">RRF57_011787</name>
</gene>
<evidence type="ECO:0000313" key="2">
    <source>
        <dbReference type="EMBL" id="KAK5636075.1"/>
    </source>
</evidence>
<dbReference type="EMBL" id="JAWHQM010000062">
    <property type="protein sequence ID" value="KAK5636075.1"/>
    <property type="molecule type" value="Genomic_DNA"/>
</dbReference>
<evidence type="ECO:0000313" key="3">
    <source>
        <dbReference type="Proteomes" id="UP001305414"/>
    </source>
</evidence>
<keyword evidence="3" id="KW-1185">Reference proteome</keyword>
<proteinExistence type="predicted"/>
<feature type="region of interest" description="Disordered" evidence="1">
    <location>
        <begin position="1"/>
        <end position="34"/>
    </location>
</feature>
<sequence length="325" mass="35749">MLRVGKVPGVRARKKEDPIQKQARKPTQAHERLGFLTSPTSNSICVATELEHHEQSPAESTSWGTDWQLEPSNTATVDLMGDLDTCGETVDGSSGSTGSVLIVSHDEPCILSPEANLDSFLFQMPTPFSTDQLIDTHHVSNTPVSLVSHARSEGDSQCCLECCQMISDLENYIEAELKAFRILLGIVRRALGRLSELITSQMAPRNARCILLFTTLIYQILELLEAFPSLIREEVNRQRDRNLAGSYTGVGLGDFAMDAEEQSAFRIQSTLKEVHHATEVLGKLRALSTGSTGSANSGDSGSRNHSYLDLELRFRELVAQCQKSE</sequence>
<organism evidence="2 3">
    <name type="scientific">Xylaria bambusicola</name>
    <dbReference type="NCBI Taxonomy" id="326684"/>
    <lineage>
        <taxon>Eukaryota</taxon>
        <taxon>Fungi</taxon>
        <taxon>Dikarya</taxon>
        <taxon>Ascomycota</taxon>
        <taxon>Pezizomycotina</taxon>
        <taxon>Sordariomycetes</taxon>
        <taxon>Xylariomycetidae</taxon>
        <taxon>Xylariales</taxon>
        <taxon>Xylariaceae</taxon>
        <taxon>Xylaria</taxon>
    </lineage>
</organism>
<dbReference type="Proteomes" id="UP001305414">
    <property type="component" value="Unassembled WGS sequence"/>
</dbReference>
<name>A0AAN7UNF0_9PEZI</name>
<accession>A0AAN7UNF0</accession>
<reference evidence="2 3" key="1">
    <citation type="submission" date="2023-10" db="EMBL/GenBank/DDBJ databases">
        <title>Draft genome sequence of Xylaria bambusicola isolate GMP-LS, the root and basal stem rot pathogen of sugarcane in Indonesia.</title>
        <authorList>
            <person name="Selvaraj P."/>
            <person name="Muralishankar V."/>
            <person name="Muruganantham S."/>
            <person name="Sp S."/>
            <person name="Haryani S."/>
            <person name="Lau K.J.X."/>
            <person name="Naqvi N.I."/>
        </authorList>
    </citation>
    <scope>NUCLEOTIDE SEQUENCE [LARGE SCALE GENOMIC DNA]</scope>
    <source>
        <strain evidence="2">GMP-LS</strain>
    </source>
</reference>
<evidence type="ECO:0008006" key="4">
    <source>
        <dbReference type="Google" id="ProtNLM"/>
    </source>
</evidence>
<protein>
    <recommendedName>
        <fullName evidence="4">Aflatoxin regulatory protein domain-containing protein</fullName>
    </recommendedName>
</protein>
<dbReference type="AlphaFoldDB" id="A0AAN7UNF0"/>